<evidence type="ECO:0000313" key="2">
    <source>
        <dbReference type="Proteomes" id="UP001151760"/>
    </source>
</evidence>
<comment type="caution">
    <text evidence="1">The sequence shown here is derived from an EMBL/GenBank/DDBJ whole genome shotgun (WGS) entry which is preliminary data.</text>
</comment>
<keyword evidence="2" id="KW-1185">Reference proteome</keyword>
<reference evidence="1" key="1">
    <citation type="journal article" date="2022" name="Int. J. Mol. Sci.">
        <title>Draft Genome of Tanacetum Coccineum: Genomic Comparison of Closely Related Tanacetum-Family Plants.</title>
        <authorList>
            <person name="Yamashiro T."/>
            <person name="Shiraishi A."/>
            <person name="Nakayama K."/>
            <person name="Satake H."/>
        </authorList>
    </citation>
    <scope>NUCLEOTIDE SEQUENCE</scope>
</reference>
<sequence>MDTAYWLDPIRRIEFESTLMEVEIDLTWSLGFVSVKLAFVEAQISLIKLEFSSFLFADSLMNLLKVSSIDCLRSWNEGLALFL</sequence>
<proteinExistence type="predicted"/>
<reference evidence="1" key="2">
    <citation type="submission" date="2022-01" db="EMBL/GenBank/DDBJ databases">
        <authorList>
            <person name="Yamashiro T."/>
            <person name="Shiraishi A."/>
            <person name="Satake H."/>
            <person name="Nakayama K."/>
        </authorList>
    </citation>
    <scope>NUCLEOTIDE SEQUENCE</scope>
</reference>
<dbReference type="Proteomes" id="UP001151760">
    <property type="component" value="Unassembled WGS sequence"/>
</dbReference>
<gene>
    <name evidence="1" type="ORF">Tco_0747822</name>
</gene>
<organism evidence="1 2">
    <name type="scientific">Tanacetum coccineum</name>
    <dbReference type="NCBI Taxonomy" id="301880"/>
    <lineage>
        <taxon>Eukaryota</taxon>
        <taxon>Viridiplantae</taxon>
        <taxon>Streptophyta</taxon>
        <taxon>Embryophyta</taxon>
        <taxon>Tracheophyta</taxon>
        <taxon>Spermatophyta</taxon>
        <taxon>Magnoliopsida</taxon>
        <taxon>eudicotyledons</taxon>
        <taxon>Gunneridae</taxon>
        <taxon>Pentapetalae</taxon>
        <taxon>asterids</taxon>
        <taxon>campanulids</taxon>
        <taxon>Asterales</taxon>
        <taxon>Asteraceae</taxon>
        <taxon>Asteroideae</taxon>
        <taxon>Anthemideae</taxon>
        <taxon>Anthemidinae</taxon>
        <taxon>Tanacetum</taxon>
    </lineage>
</organism>
<accession>A0ABQ4YV05</accession>
<dbReference type="EMBL" id="BQNB010010736">
    <property type="protein sequence ID" value="GJS81281.1"/>
    <property type="molecule type" value="Genomic_DNA"/>
</dbReference>
<name>A0ABQ4YV05_9ASTR</name>
<evidence type="ECO:0000313" key="1">
    <source>
        <dbReference type="EMBL" id="GJS81281.1"/>
    </source>
</evidence>
<protein>
    <submittedName>
        <fullName evidence="1">Uncharacterized protein</fullName>
    </submittedName>
</protein>